<dbReference type="OrthoDB" id="422540at2759"/>
<proteinExistence type="predicted"/>
<evidence type="ECO:0000313" key="2">
    <source>
        <dbReference type="Proteomes" id="UP000499080"/>
    </source>
</evidence>
<dbReference type="EMBL" id="BGPR01001345">
    <property type="protein sequence ID" value="GBM51673.1"/>
    <property type="molecule type" value="Genomic_DNA"/>
</dbReference>
<comment type="caution">
    <text evidence="1">The sequence shown here is derived from an EMBL/GenBank/DDBJ whole genome shotgun (WGS) entry which is preliminary data.</text>
</comment>
<name>A0A4Y2GDJ8_ARAVE</name>
<gene>
    <name evidence="1" type="ORF">AVEN_43292_1</name>
</gene>
<reference evidence="1 2" key="1">
    <citation type="journal article" date="2019" name="Sci. Rep.">
        <title>Orb-weaving spider Araneus ventricosus genome elucidates the spidroin gene catalogue.</title>
        <authorList>
            <person name="Kono N."/>
            <person name="Nakamura H."/>
            <person name="Ohtoshi R."/>
            <person name="Moran D.A.P."/>
            <person name="Shinohara A."/>
            <person name="Yoshida Y."/>
            <person name="Fujiwara M."/>
            <person name="Mori M."/>
            <person name="Tomita M."/>
            <person name="Arakawa K."/>
        </authorList>
    </citation>
    <scope>NUCLEOTIDE SEQUENCE [LARGE SCALE GENOMIC DNA]</scope>
</reference>
<organism evidence="1 2">
    <name type="scientific">Araneus ventricosus</name>
    <name type="common">Orbweaver spider</name>
    <name type="synonym">Epeira ventricosa</name>
    <dbReference type="NCBI Taxonomy" id="182803"/>
    <lineage>
        <taxon>Eukaryota</taxon>
        <taxon>Metazoa</taxon>
        <taxon>Ecdysozoa</taxon>
        <taxon>Arthropoda</taxon>
        <taxon>Chelicerata</taxon>
        <taxon>Arachnida</taxon>
        <taxon>Araneae</taxon>
        <taxon>Araneomorphae</taxon>
        <taxon>Entelegynae</taxon>
        <taxon>Araneoidea</taxon>
        <taxon>Araneidae</taxon>
        <taxon>Araneus</taxon>
    </lineage>
</organism>
<keyword evidence="2" id="KW-1185">Reference proteome</keyword>
<evidence type="ECO:0000313" key="1">
    <source>
        <dbReference type="EMBL" id="GBM51673.1"/>
    </source>
</evidence>
<accession>A0A4Y2GDJ8</accession>
<protein>
    <submittedName>
        <fullName evidence="1">Uncharacterized protein</fullName>
    </submittedName>
</protein>
<dbReference type="Proteomes" id="UP000499080">
    <property type="component" value="Unassembled WGS sequence"/>
</dbReference>
<dbReference type="AlphaFoldDB" id="A0A4Y2GDJ8"/>
<sequence>MDIILENVKVSCSIIRPVLTSHYCSGPVFVNGNLLKASHVFLKSDGTRKSLEPPYGGPCKVLSRTSNLWRSMVDHLPYRSTGYHQRMCFRMKLLPGSLLQFLRVEPRSLNRHSKWKTFP</sequence>